<sequence>MKLHLALAALFAALSFASAEEKEIFNGKDLTGWEGNKDLWSVQDGAITGRTPAAPADPEKPDAPVKSILKHNTFLIWKGGTVGDFELTFQYRIEKGNSGVQYRSKELPAGENGPIISGYQADFEAGKTYSGILYEERGRGILAKRGEKTVIKPAADGGKKAVVEVTGSVGESDAIQASIKSEDWNEYRIVAKGNHVQHFINGMQTIDVTDEDAANAPKEGLLALQIHAGPPMVVQFKNFKLVETK</sequence>
<dbReference type="RefSeq" id="WP_377168633.1">
    <property type="nucleotide sequence ID" value="NZ_JBHSMQ010000006.1"/>
</dbReference>
<reference evidence="4" key="1">
    <citation type="journal article" date="2019" name="Int. J. Syst. Evol. Microbiol.">
        <title>The Global Catalogue of Microorganisms (GCM) 10K type strain sequencing project: providing services to taxonomists for standard genome sequencing and annotation.</title>
        <authorList>
            <consortium name="The Broad Institute Genomics Platform"/>
            <consortium name="The Broad Institute Genome Sequencing Center for Infectious Disease"/>
            <person name="Wu L."/>
            <person name="Ma J."/>
        </authorList>
    </citation>
    <scope>NUCLEOTIDE SEQUENCE [LARGE SCALE GENOMIC DNA]</scope>
    <source>
        <strain evidence="4">CGMCC 4.1469</strain>
    </source>
</reference>
<gene>
    <name evidence="3" type="ORF">ACFQDI_16250</name>
</gene>
<evidence type="ECO:0000259" key="2">
    <source>
        <dbReference type="Pfam" id="PF06439"/>
    </source>
</evidence>
<evidence type="ECO:0000313" key="3">
    <source>
        <dbReference type="EMBL" id="MFC5456416.1"/>
    </source>
</evidence>
<protein>
    <submittedName>
        <fullName evidence="3">DUF1080 domain-containing protein</fullName>
    </submittedName>
</protein>
<keyword evidence="4" id="KW-1185">Reference proteome</keyword>
<dbReference type="Gene3D" id="2.60.120.560">
    <property type="entry name" value="Exo-inulinase, domain 1"/>
    <property type="match status" value="1"/>
</dbReference>
<dbReference type="Pfam" id="PF06439">
    <property type="entry name" value="3keto-disac_hyd"/>
    <property type="match status" value="1"/>
</dbReference>
<dbReference type="Proteomes" id="UP001596052">
    <property type="component" value="Unassembled WGS sequence"/>
</dbReference>
<feature type="domain" description="3-keto-alpha-glucoside-1,2-lyase/3-keto-2-hydroxy-glucal hydratase" evidence="2">
    <location>
        <begin position="22"/>
        <end position="241"/>
    </location>
</feature>
<proteinExistence type="predicted"/>
<accession>A0ABW0KTR7</accession>
<keyword evidence="1" id="KW-0732">Signal</keyword>
<feature type="signal peptide" evidence="1">
    <location>
        <begin position="1"/>
        <end position="19"/>
    </location>
</feature>
<dbReference type="InterPro" id="IPR010496">
    <property type="entry name" value="AL/BT2_dom"/>
</dbReference>
<name>A0ABW0KTR7_9BACT</name>
<feature type="chain" id="PRO_5046360261" evidence="1">
    <location>
        <begin position="20"/>
        <end position="245"/>
    </location>
</feature>
<evidence type="ECO:0000256" key="1">
    <source>
        <dbReference type="SAM" id="SignalP"/>
    </source>
</evidence>
<dbReference type="EMBL" id="JBHSMQ010000006">
    <property type="protein sequence ID" value="MFC5456416.1"/>
    <property type="molecule type" value="Genomic_DNA"/>
</dbReference>
<organism evidence="3 4">
    <name type="scientific">Prosthecobacter fluviatilis</name>
    <dbReference type="NCBI Taxonomy" id="445931"/>
    <lineage>
        <taxon>Bacteria</taxon>
        <taxon>Pseudomonadati</taxon>
        <taxon>Verrucomicrobiota</taxon>
        <taxon>Verrucomicrobiia</taxon>
        <taxon>Verrucomicrobiales</taxon>
        <taxon>Verrucomicrobiaceae</taxon>
        <taxon>Prosthecobacter</taxon>
    </lineage>
</organism>
<evidence type="ECO:0000313" key="4">
    <source>
        <dbReference type="Proteomes" id="UP001596052"/>
    </source>
</evidence>
<comment type="caution">
    <text evidence="3">The sequence shown here is derived from an EMBL/GenBank/DDBJ whole genome shotgun (WGS) entry which is preliminary data.</text>
</comment>